<feature type="transmembrane region" description="Helical" evidence="6">
    <location>
        <begin position="291"/>
        <end position="314"/>
    </location>
</feature>
<organism evidence="8 9">
    <name type="scientific">Anaerobacillus alkalidiazotrophicus</name>
    <dbReference type="NCBI Taxonomy" id="472963"/>
    <lineage>
        <taxon>Bacteria</taxon>
        <taxon>Bacillati</taxon>
        <taxon>Bacillota</taxon>
        <taxon>Bacilli</taxon>
        <taxon>Bacillales</taxon>
        <taxon>Bacillaceae</taxon>
        <taxon>Anaerobacillus</taxon>
    </lineage>
</organism>
<protein>
    <recommendedName>
        <fullName evidence="7">ABC-2 type transporter transmembrane domain-containing protein</fullName>
    </recommendedName>
</protein>
<comment type="caution">
    <text evidence="8">The sequence shown here is derived from an EMBL/GenBank/DDBJ whole genome shotgun (WGS) entry which is preliminary data.</text>
</comment>
<keyword evidence="9" id="KW-1185">Reference proteome</keyword>
<keyword evidence="4 6" id="KW-1133">Transmembrane helix</keyword>
<evidence type="ECO:0000256" key="5">
    <source>
        <dbReference type="ARBA" id="ARBA00023136"/>
    </source>
</evidence>
<evidence type="ECO:0000256" key="1">
    <source>
        <dbReference type="ARBA" id="ARBA00004651"/>
    </source>
</evidence>
<evidence type="ECO:0000256" key="2">
    <source>
        <dbReference type="ARBA" id="ARBA00022475"/>
    </source>
</evidence>
<evidence type="ECO:0000256" key="4">
    <source>
        <dbReference type="ARBA" id="ARBA00022989"/>
    </source>
</evidence>
<proteinExistence type="predicted"/>
<feature type="domain" description="ABC-2 type transporter transmembrane" evidence="7">
    <location>
        <begin position="25"/>
        <end position="389"/>
    </location>
</feature>
<reference evidence="8 9" key="1">
    <citation type="submission" date="2016-10" db="EMBL/GenBank/DDBJ databases">
        <title>Draft genome sequences of four alkaliphilic bacteria belonging to the Anaerobacillus genus.</title>
        <authorList>
            <person name="Bassil N.M."/>
            <person name="Lloyd J.R."/>
        </authorList>
    </citation>
    <scope>NUCLEOTIDE SEQUENCE [LARGE SCALE GENOMIC DNA]</scope>
    <source>
        <strain evidence="8 9">DSM 22531</strain>
    </source>
</reference>
<keyword evidence="2" id="KW-1003">Cell membrane</keyword>
<dbReference type="Proteomes" id="UP000180057">
    <property type="component" value="Unassembled WGS sequence"/>
</dbReference>
<comment type="subcellular location">
    <subcellularLocation>
        <location evidence="1">Cell membrane</location>
        <topology evidence="1">Multi-pass membrane protein</topology>
    </subcellularLocation>
</comment>
<feature type="transmembrane region" description="Helical" evidence="6">
    <location>
        <begin position="374"/>
        <end position="395"/>
    </location>
</feature>
<evidence type="ECO:0000256" key="3">
    <source>
        <dbReference type="ARBA" id="ARBA00022692"/>
    </source>
</evidence>
<dbReference type="PANTHER" id="PTHR30294">
    <property type="entry name" value="MEMBRANE COMPONENT OF ABC TRANSPORTER YHHJ-RELATED"/>
    <property type="match status" value="1"/>
</dbReference>
<evidence type="ECO:0000313" key="9">
    <source>
        <dbReference type="Proteomes" id="UP000180057"/>
    </source>
</evidence>
<dbReference type="EMBL" id="MLQS01000001">
    <property type="protein sequence ID" value="OIJ22321.1"/>
    <property type="molecule type" value="Genomic_DNA"/>
</dbReference>
<accession>A0A1S2MC61</accession>
<dbReference type="STRING" id="472963.BKP45_06690"/>
<evidence type="ECO:0000313" key="8">
    <source>
        <dbReference type="EMBL" id="OIJ22321.1"/>
    </source>
</evidence>
<evidence type="ECO:0000256" key="6">
    <source>
        <dbReference type="SAM" id="Phobius"/>
    </source>
</evidence>
<dbReference type="GO" id="GO:0140359">
    <property type="term" value="F:ABC-type transporter activity"/>
    <property type="evidence" value="ECO:0007669"/>
    <property type="project" value="InterPro"/>
</dbReference>
<feature type="transmembrane region" description="Helical" evidence="6">
    <location>
        <begin position="212"/>
        <end position="234"/>
    </location>
</feature>
<gene>
    <name evidence="8" type="ORF">BKP45_06690</name>
</gene>
<dbReference type="OrthoDB" id="2956491at2"/>
<sequence length="401" mass="45559">MMKGFVWIRYELKNMLADVKVVGLLFSVPLLLLFLFGYVLAPYFVEDRQFEKIDLALINQDNSQETKMMIQHFLNNEYVKRSVGLTQLHEEGARQMLADDKVSAVIIIPEGFSRDIERGINTPVTVLGNPTRPLQAALVRTLMESGADMVTAAQSGVNTIYTYMAKAGVSQEELQSAFRESVLQFTLQTLNRQEMWEKTSVSLYGDVSMQQYYLVTIGIIFVLCNGLVGVRMGTSDSRLLERRLRSQGIGSFQFVIVRWMTLSIFVAIPYFYYFGILAWMMRDSYQGEISYLLIMSLVFPLTVSALFTTVFTILRKMATINLVSFVLIIGMSVVGGTIIPLAYLPLWVEKFQYISLNYWLAQAILSSFFNGDGFWTSLIVLNVCFISLLSITVTLQQRRVV</sequence>
<feature type="transmembrane region" description="Helical" evidence="6">
    <location>
        <begin position="321"/>
        <end position="343"/>
    </location>
</feature>
<evidence type="ECO:0000259" key="7">
    <source>
        <dbReference type="Pfam" id="PF12698"/>
    </source>
</evidence>
<name>A0A1S2MC61_9BACI</name>
<dbReference type="AlphaFoldDB" id="A0A1S2MC61"/>
<feature type="transmembrane region" description="Helical" evidence="6">
    <location>
        <begin position="255"/>
        <end position="279"/>
    </location>
</feature>
<keyword evidence="3 6" id="KW-0812">Transmembrane</keyword>
<dbReference type="Gene3D" id="3.40.1710.10">
    <property type="entry name" value="abc type-2 transporter like domain"/>
    <property type="match status" value="1"/>
</dbReference>
<keyword evidence="5 6" id="KW-0472">Membrane</keyword>
<dbReference type="InterPro" id="IPR051449">
    <property type="entry name" value="ABC-2_transporter_component"/>
</dbReference>
<dbReference type="PANTHER" id="PTHR30294:SF29">
    <property type="entry name" value="MULTIDRUG ABC TRANSPORTER PERMEASE YBHS-RELATED"/>
    <property type="match status" value="1"/>
</dbReference>
<dbReference type="Pfam" id="PF12698">
    <property type="entry name" value="ABC2_membrane_3"/>
    <property type="match status" value="1"/>
</dbReference>
<dbReference type="GO" id="GO:0005886">
    <property type="term" value="C:plasma membrane"/>
    <property type="evidence" value="ECO:0007669"/>
    <property type="project" value="UniProtKB-SubCell"/>
</dbReference>
<feature type="transmembrane region" description="Helical" evidence="6">
    <location>
        <begin position="21"/>
        <end position="45"/>
    </location>
</feature>
<dbReference type="InterPro" id="IPR013525">
    <property type="entry name" value="ABC2_TM"/>
</dbReference>